<sequence>MSTTHDDVTGQHPGAAFGIPEGAEGEEVVDAVFGDARPSEGLEALRAELAAQAEGCIAGIEGIDPALMPYLEAAQEEDSLVGPDGSLTLAQVREAGISQAEREAAQEEEDLQALRELVAHNMLGSTGSGDLDQLDALLAEVDEDDSDDWDQWEPVLPQADDPTDLGEELASEIEQHQADLRAAAHGVEVSARMRQVEAEILSRAPEHKVQPSLERVEAVLDIIGHPERTYTVVHITGTNGKTSTARMTERLLAATGMRTGRFTSPHLATIRERISLDGEPISEEGFIAAWEDVAPYVAMVDERSQASGGPRMSFFEVLTVMAFAAFADYPVDVAVIEVGMGGTWDSTNVVDSAVEVITPIGRDHQAWLGDTIEQIASNKAGIIKDGATLITSTQPRQAQEVIAEAAAAHAVVWRRELGTQEDPDATDAGVLQVVDRTLAVGGQMVTLKTAAATYEDVFIPLHGQYQAHNALLALAAAEAVFAGRALPARVVQDGFAAATSPGRLEVLRSSPTVIVDAGHNPHGVSALVPAVQEAFGFQHLVAVVGAMADKDVEGILSVLEPATDAVVVVPMDSPRAMEVEDLAAVAREVYGEDRVIVAEDLGSGVEQAVALSEGFDAPMTASGVLIVGSVVLAAEARALFHRA</sequence>
<dbReference type="RefSeq" id="WP_006548675.1">
    <property type="nucleotide sequence ID" value="NZ_DS999574.1"/>
</dbReference>
<dbReference type="InterPro" id="IPR018109">
    <property type="entry name" value="Folylpolyglutamate_synth_CS"/>
</dbReference>
<comment type="cofactor">
    <cofactor evidence="1">
        <name>Mg(2+)</name>
        <dbReference type="ChEBI" id="CHEBI:18420"/>
    </cofactor>
</comment>
<dbReference type="PANTHER" id="PTHR11136">
    <property type="entry name" value="FOLYLPOLYGLUTAMATE SYNTHASE-RELATED"/>
    <property type="match status" value="1"/>
</dbReference>
<keyword evidence="6" id="KW-0547">Nucleotide-binding</keyword>
<dbReference type="Gene3D" id="3.40.1190.10">
    <property type="entry name" value="Mur-like, catalytic domain"/>
    <property type="match status" value="1"/>
</dbReference>
<name>C0W770_9ACTO</name>
<evidence type="ECO:0000313" key="14">
    <source>
        <dbReference type="EMBL" id="EEH65450.1"/>
    </source>
</evidence>
<organism evidence="14 15">
    <name type="scientific">Actinomyces urogenitalis DSM 15434</name>
    <dbReference type="NCBI Taxonomy" id="525246"/>
    <lineage>
        <taxon>Bacteria</taxon>
        <taxon>Bacillati</taxon>
        <taxon>Actinomycetota</taxon>
        <taxon>Actinomycetes</taxon>
        <taxon>Actinomycetales</taxon>
        <taxon>Actinomycetaceae</taxon>
        <taxon>Actinomyces</taxon>
    </lineage>
</organism>
<dbReference type="InterPro" id="IPR001645">
    <property type="entry name" value="Folylpolyglutamate_synth"/>
</dbReference>
<dbReference type="EC" id="6.3.2.17" evidence="3"/>
<gene>
    <name evidence="14" type="primary">folC</name>
    <name evidence="14" type="ORF">HMPREF0058_1714</name>
</gene>
<evidence type="ECO:0000256" key="11">
    <source>
        <dbReference type="SAM" id="MobiDB-lite"/>
    </source>
</evidence>
<dbReference type="InterPro" id="IPR036565">
    <property type="entry name" value="Mur-like_cat_sf"/>
</dbReference>
<accession>C0W770</accession>
<evidence type="ECO:0000256" key="7">
    <source>
        <dbReference type="ARBA" id="ARBA00022840"/>
    </source>
</evidence>
<reference evidence="14 15" key="1">
    <citation type="submission" date="2009-01" db="EMBL/GenBank/DDBJ databases">
        <authorList>
            <person name="Qin X."/>
            <person name="Bachman B."/>
            <person name="Battles P."/>
            <person name="Bell A."/>
            <person name="Bess C."/>
            <person name="Bickham C."/>
            <person name="Chaboub L."/>
            <person name="Chen D."/>
            <person name="Coyle M."/>
            <person name="Deiros D.R."/>
            <person name="Dinh H."/>
            <person name="Forbes L."/>
            <person name="Fowler G."/>
            <person name="Francisco L."/>
            <person name="Fu Q."/>
            <person name="Gubbala S."/>
            <person name="Hale W."/>
            <person name="Han Y."/>
            <person name="Hemphill L."/>
            <person name="Highlander S.K."/>
            <person name="Hirani K."/>
            <person name="Hogues M."/>
            <person name="Jackson L."/>
            <person name="Jakkamsetti A."/>
            <person name="Javaid M."/>
            <person name="Jiang H."/>
            <person name="Korchina V."/>
            <person name="Kovar C."/>
            <person name="Lara F."/>
            <person name="Lee S."/>
            <person name="Mata R."/>
            <person name="Mathew T."/>
            <person name="Moen C."/>
            <person name="Morales K."/>
            <person name="Munidasa M."/>
            <person name="Nazareth L."/>
            <person name="Ngo R."/>
            <person name="Nguyen L."/>
            <person name="Okwuonu G."/>
            <person name="Ongeri F."/>
            <person name="Patil S."/>
            <person name="Petrosino J."/>
            <person name="Pham C."/>
            <person name="Pham P."/>
            <person name="Pu L.-L."/>
            <person name="Puazo M."/>
            <person name="Raj R."/>
            <person name="Reid J."/>
            <person name="Rouhana J."/>
            <person name="Saada N."/>
            <person name="Shang Y."/>
            <person name="Simmons D."/>
            <person name="Thornton R."/>
            <person name="Warren J."/>
            <person name="Weissenberger G."/>
            <person name="Zhang J."/>
            <person name="Zhang L."/>
            <person name="Zhou C."/>
            <person name="Zhu D."/>
            <person name="Muzny D."/>
            <person name="Worley K."/>
            <person name="Gibbs R."/>
        </authorList>
    </citation>
    <scope>NUCLEOTIDE SEQUENCE [LARGE SCALE GENOMIC DNA]</scope>
    <source>
        <strain evidence="14 15">DSM 15434</strain>
    </source>
</reference>
<evidence type="ECO:0000256" key="8">
    <source>
        <dbReference type="ARBA" id="ARBA00022842"/>
    </source>
</evidence>
<evidence type="ECO:0000256" key="10">
    <source>
        <dbReference type="ARBA" id="ARBA00047493"/>
    </source>
</evidence>
<dbReference type="SUPFAM" id="SSF53623">
    <property type="entry name" value="MurD-like peptide ligases, catalytic domain"/>
    <property type="match status" value="1"/>
</dbReference>
<dbReference type="HOGENOM" id="CLU_015869_1_2_11"/>
<dbReference type="FunFam" id="3.40.1190.10:FF:000011">
    <property type="entry name" value="Folylpolyglutamate synthase/dihydrofolate synthase"/>
    <property type="match status" value="1"/>
</dbReference>
<evidence type="ECO:0000256" key="9">
    <source>
        <dbReference type="ARBA" id="ARBA00030592"/>
    </source>
</evidence>
<dbReference type="Pfam" id="PF08245">
    <property type="entry name" value="Mur_ligase_M"/>
    <property type="match status" value="1"/>
</dbReference>
<comment type="caution">
    <text evidence="14">The sequence shown here is derived from an EMBL/GenBank/DDBJ whole genome shotgun (WGS) entry which is preliminary data.</text>
</comment>
<keyword evidence="4" id="KW-0436">Ligase</keyword>
<evidence type="ECO:0000256" key="1">
    <source>
        <dbReference type="ARBA" id="ARBA00001946"/>
    </source>
</evidence>
<evidence type="ECO:0000256" key="3">
    <source>
        <dbReference type="ARBA" id="ARBA00013025"/>
    </source>
</evidence>
<keyword evidence="8" id="KW-0460">Magnesium</keyword>
<dbReference type="PROSITE" id="PS01012">
    <property type="entry name" value="FOLYLPOLYGLU_SYNT_2"/>
    <property type="match status" value="1"/>
</dbReference>
<dbReference type="InterPro" id="IPR013221">
    <property type="entry name" value="Mur_ligase_cen"/>
</dbReference>
<comment type="similarity">
    <text evidence="2">Belongs to the folylpolyglutamate synthase family.</text>
</comment>
<evidence type="ECO:0000256" key="5">
    <source>
        <dbReference type="ARBA" id="ARBA00022723"/>
    </source>
</evidence>
<dbReference type="eggNOG" id="COG0285">
    <property type="taxonomic scope" value="Bacteria"/>
</dbReference>
<dbReference type="Gene3D" id="3.90.190.20">
    <property type="entry name" value="Mur ligase, C-terminal domain"/>
    <property type="match status" value="1"/>
</dbReference>
<feature type="domain" description="Mur ligase C-terminal" evidence="12">
    <location>
        <begin position="502"/>
        <end position="613"/>
    </location>
</feature>
<evidence type="ECO:0000259" key="12">
    <source>
        <dbReference type="Pfam" id="PF02875"/>
    </source>
</evidence>
<evidence type="ECO:0000313" key="15">
    <source>
        <dbReference type="Proteomes" id="UP000004778"/>
    </source>
</evidence>
<protein>
    <recommendedName>
        <fullName evidence="3">tetrahydrofolate synthase</fullName>
        <ecNumber evidence="3">6.3.2.17</ecNumber>
    </recommendedName>
    <alternativeName>
        <fullName evidence="9">Tetrahydrofolylpolyglutamate synthase</fullName>
    </alternativeName>
</protein>
<dbReference type="InterPro" id="IPR004101">
    <property type="entry name" value="Mur_ligase_C"/>
</dbReference>
<evidence type="ECO:0000259" key="13">
    <source>
        <dbReference type="Pfam" id="PF08245"/>
    </source>
</evidence>
<dbReference type="GO" id="GO:0005737">
    <property type="term" value="C:cytoplasm"/>
    <property type="evidence" value="ECO:0007669"/>
    <property type="project" value="TreeGrafter"/>
</dbReference>
<dbReference type="InterPro" id="IPR036615">
    <property type="entry name" value="Mur_ligase_C_dom_sf"/>
</dbReference>
<feature type="domain" description="Mur ligase central" evidence="13">
    <location>
        <begin position="235"/>
        <end position="477"/>
    </location>
</feature>
<dbReference type="OrthoDB" id="9809356at2"/>
<dbReference type="AlphaFoldDB" id="C0W770"/>
<dbReference type="STRING" id="103621.GCA_001067145_00875"/>
<evidence type="ECO:0000256" key="6">
    <source>
        <dbReference type="ARBA" id="ARBA00022741"/>
    </source>
</evidence>
<keyword evidence="7" id="KW-0067">ATP-binding</keyword>
<proteinExistence type="inferred from homology"/>
<dbReference type="GO" id="GO:0046872">
    <property type="term" value="F:metal ion binding"/>
    <property type="evidence" value="ECO:0007669"/>
    <property type="project" value="UniProtKB-KW"/>
</dbReference>
<dbReference type="Proteomes" id="UP000004778">
    <property type="component" value="Unassembled WGS sequence"/>
</dbReference>
<dbReference type="Pfam" id="PF02875">
    <property type="entry name" value="Mur_ligase_C"/>
    <property type="match status" value="1"/>
</dbReference>
<keyword evidence="5" id="KW-0479">Metal-binding</keyword>
<dbReference type="GO" id="GO:0004326">
    <property type="term" value="F:tetrahydrofolylpolyglutamate synthase activity"/>
    <property type="evidence" value="ECO:0007669"/>
    <property type="project" value="UniProtKB-EC"/>
</dbReference>
<keyword evidence="15" id="KW-1185">Reference proteome</keyword>
<comment type="catalytic activity">
    <reaction evidence="10">
        <text>(6S)-5,6,7,8-tetrahydrofolyl-(gamma-L-Glu)(n) + L-glutamate + ATP = (6S)-5,6,7,8-tetrahydrofolyl-(gamma-L-Glu)(n+1) + ADP + phosphate + H(+)</text>
        <dbReference type="Rhea" id="RHEA:10580"/>
        <dbReference type="Rhea" id="RHEA-COMP:14738"/>
        <dbReference type="Rhea" id="RHEA-COMP:14740"/>
        <dbReference type="ChEBI" id="CHEBI:15378"/>
        <dbReference type="ChEBI" id="CHEBI:29985"/>
        <dbReference type="ChEBI" id="CHEBI:30616"/>
        <dbReference type="ChEBI" id="CHEBI:43474"/>
        <dbReference type="ChEBI" id="CHEBI:141005"/>
        <dbReference type="ChEBI" id="CHEBI:456216"/>
        <dbReference type="EC" id="6.3.2.17"/>
    </reaction>
</comment>
<dbReference type="EMBL" id="ACFH01000114">
    <property type="protein sequence ID" value="EEH65450.1"/>
    <property type="molecule type" value="Genomic_DNA"/>
</dbReference>
<evidence type="ECO:0000256" key="2">
    <source>
        <dbReference type="ARBA" id="ARBA00008276"/>
    </source>
</evidence>
<dbReference type="GO" id="GO:0008841">
    <property type="term" value="F:dihydrofolate synthase activity"/>
    <property type="evidence" value="ECO:0007669"/>
    <property type="project" value="TreeGrafter"/>
</dbReference>
<dbReference type="NCBIfam" id="TIGR01499">
    <property type="entry name" value="folC"/>
    <property type="match status" value="1"/>
</dbReference>
<dbReference type="PANTHER" id="PTHR11136:SF0">
    <property type="entry name" value="DIHYDROFOLATE SYNTHETASE-RELATED"/>
    <property type="match status" value="1"/>
</dbReference>
<dbReference type="PROSITE" id="PS01011">
    <property type="entry name" value="FOLYLPOLYGLU_SYNT_1"/>
    <property type="match status" value="1"/>
</dbReference>
<dbReference type="GO" id="GO:0005524">
    <property type="term" value="F:ATP binding"/>
    <property type="evidence" value="ECO:0007669"/>
    <property type="project" value="UniProtKB-KW"/>
</dbReference>
<evidence type="ECO:0000256" key="4">
    <source>
        <dbReference type="ARBA" id="ARBA00022598"/>
    </source>
</evidence>
<dbReference type="SUPFAM" id="SSF53244">
    <property type="entry name" value="MurD-like peptide ligases, peptide-binding domain"/>
    <property type="match status" value="1"/>
</dbReference>
<feature type="region of interest" description="Disordered" evidence="11">
    <location>
        <begin position="1"/>
        <end position="22"/>
    </location>
</feature>